<proteinExistence type="predicted"/>
<dbReference type="Pfam" id="PF10067">
    <property type="entry name" value="DUF2306"/>
    <property type="match status" value="1"/>
</dbReference>
<comment type="caution">
    <text evidence="2">The sequence shown here is derived from an EMBL/GenBank/DDBJ whole genome shotgun (WGS) entry which is preliminary data.</text>
</comment>
<feature type="transmembrane region" description="Helical" evidence="1">
    <location>
        <begin position="97"/>
        <end position="116"/>
    </location>
</feature>
<dbReference type="RefSeq" id="WP_252802983.1">
    <property type="nucleotide sequence ID" value="NZ_BAAABM010000016.1"/>
</dbReference>
<evidence type="ECO:0000313" key="2">
    <source>
        <dbReference type="EMBL" id="GAA0335487.1"/>
    </source>
</evidence>
<keyword evidence="1" id="KW-0472">Membrane</keyword>
<dbReference type="Proteomes" id="UP001501822">
    <property type="component" value="Unassembled WGS sequence"/>
</dbReference>
<evidence type="ECO:0000313" key="3">
    <source>
        <dbReference type="Proteomes" id="UP001501822"/>
    </source>
</evidence>
<gene>
    <name evidence="2" type="ORF">GCM10010151_26470</name>
</gene>
<organism evidence="2 3">
    <name type="scientific">Actinoallomurus spadix</name>
    <dbReference type="NCBI Taxonomy" id="79912"/>
    <lineage>
        <taxon>Bacteria</taxon>
        <taxon>Bacillati</taxon>
        <taxon>Actinomycetota</taxon>
        <taxon>Actinomycetes</taxon>
        <taxon>Streptosporangiales</taxon>
        <taxon>Thermomonosporaceae</taxon>
        <taxon>Actinoallomurus</taxon>
    </lineage>
</organism>
<keyword evidence="1" id="KW-0812">Transmembrane</keyword>
<name>A0ABP3G5W9_9ACTN</name>
<evidence type="ECO:0000256" key="1">
    <source>
        <dbReference type="SAM" id="Phobius"/>
    </source>
</evidence>
<reference evidence="3" key="1">
    <citation type="journal article" date="2019" name="Int. J. Syst. Evol. Microbiol.">
        <title>The Global Catalogue of Microorganisms (GCM) 10K type strain sequencing project: providing services to taxonomists for standard genome sequencing and annotation.</title>
        <authorList>
            <consortium name="The Broad Institute Genomics Platform"/>
            <consortium name="The Broad Institute Genome Sequencing Center for Infectious Disease"/>
            <person name="Wu L."/>
            <person name="Ma J."/>
        </authorList>
    </citation>
    <scope>NUCLEOTIDE SEQUENCE [LARGE SCALE GENOMIC DNA]</scope>
    <source>
        <strain evidence="3">JCM 3146</strain>
    </source>
</reference>
<feature type="transmembrane region" description="Helical" evidence="1">
    <location>
        <begin position="160"/>
        <end position="182"/>
    </location>
</feature>
<dbReference type="EMBL" id="BAAABM010000016">
    <property type="protein sequence ID" value="GAA0335487.1"/>
    <property type="molecule type" value="Genomic_DNA"/>
</dbReference>
<protein>
    <submittedName>
        <fullName evidence="2">DUF2306 domain-containing protein</fullName>
    </submittedName>
</protein>
<keyword evidence="1" id="KW-1133">Transmembrane helix</keyword>
<feature type="transmembrane region" description="Helical" evidence="1">
    <location>
        <begin position="194"/>
        <end position="211"/>
    </location>
</feature>
<sequence length="221" mass="23737">MTSSPSMQRPVHARANRLIPAGLIALSFVPVVAGMVRVTELAGGAEVTPENARFFASPVPVVVHIVGVSLFSVLGAFQFAPGLRRRRPGLHRVAGRVLVPSGLAAALSGLWMTVFYPRPDDVGDLVTAFRLVFGSAMVVSLVLGYTTIRRRAFARHRAWMIRGYAIGLGAGTQVLTQLPWMLLVGPLGTVSKGVLMALAWVINVAVAEWIIRRRPAGPVRT</sequence>
<keyword evidence="3" id="KW-1185">Reference proteome</keyword>
<feature type="transmembrane region" description="Helical" evidence="1">
    <location>
        <begin position="57"/>
        <end position="77"/>
    </location>
</feature>
<dbReference type="InterPro" id="IPR018750">
    <property type="entry name" value="DUF2306_membrane"/>
</dbReference>
<feature type="transmembrane region" description="Helical" evidence="1">
    <location>
        <begin position="128"/>
        <end position="148"/>
    </location>
</feature>
<accession>A0ABP3G5W9</accession>